<dbReference type="HOGENOM" id="CLU_1935007_0_0_0"/>
<dbReference type="PROSITE" id="PS51257">
    <property type="entry name" value="PROKAR_LIPOPROTEIN"/>
    <property type="match status" value="1"/>
</dbReference>
<dbReference type="InParanoid" id="W0RGG0"/>
<dbReference type="STRING" id="861299.J421_1985"/>
<dbReference type="EMBL" id="CP007128">
    <property type="protein sequence ID" value="AHG89522.1"/>
    <property type="molecule type" value="Genomic_DNA"/>
</dbReference>
<name>W0RGG0_9BACT</name>
<reference evidence="2 3" key="1">
    <citation type="journal article" date="2014" name="Genome Announc.">
        <title>Genome Sequence and Methylome of Soil Bacterium Gemmatirosa kalamazoonensis KBS708T, a Member of the Rarely Cultivated Gemmatimonadetes Phylum.</title>
        <authorList>
            <person name="Debruyn J.M."/>
            <person name="Radosevich M."/>
            <person name="Wommack K.E."/>
            <person name="Polson S.W."/>
            <person name="Hauser L.J."/>
            <person name="Fawaz M.N."/>
            <person name="Korlach J."/>
            <person name="Tsai Y.C."/>
        </authorList>
    </citation>
    <scope>NUCLEOTIDE SEQUENCE [LARGE SCALE GENOMIC DNA]</scope>
    <source>
        <strain evidence="2 3">KBS708</strain>
    </source>
</reference>
<evidence type="ECO:0000313" key="3">
    <source>
        <dbReference type="Proteomes" id="UP000019151"/>
    </source>
</evidence>
<protein>
    <submittedName>
        <fullName evidence="2">Ig domain protein group 2 domain protein</fullName>
    </submittedName>
</protein>
<accession>W0RGG0</accession>
<proteinExistence type="predicted"/>
<feature type="domain" description="BIG2" evidence="1">
    <location>
        <begin position="34"/>
        <end position="117"/>
    </location>
</feature>
<dbReference type="Gene3D" id="2.60.40.1080">
    <property type="match status" value="1"/>
</dbReference>
<dbReference type="Pfam" id="PF02368">
    <property type="entry name" value="Big_2"/>
    <property type="match status" value="1"/>
</dbReference>
<gene>
    <name evidence="2" type="ORF">J421_1985</name>
</gene>
<dbReference type="InterPro" id="IPR008964">
    <property type="entry name" value="Invasin/intimin_cell_adhesion"/>
</dbReference>
<evidence type="ECO:0000313" key="2">
    <source>
        <dbReference type="EMBL" id="AHG89522.1"/>
    </source>
</evidence>
<dbReference type="KEGG" id="gba:J421_1985"/>
<dbReference type="Proteomes" id="UP000019151">
    <property type="component" value="Chromosome"/>
</dbReference>
<dbReference type="SUPFAM" id="SSF49373">
    <property type="entry name" value="Invasin/intimin cell-adhesion fragments"/>
    <property type="match status" value="1"/>
</dbReference>
<evidence type="ECO:0000259" key="1">
    <source>
        <dbReference type="SMART" id="SM00635"/>
    </source>
</evidence>
<organism evidence="2 3">
    <name type="scientific">Gemmatirosa kalamazoonensis</name>
    <dbReference type="NCBI Taxonomy" id="861299"/>
    <lineage>
        <taxon>Bacteria</taxon>
        <taxon>Pseudomonadati</taxon>
        <taxon>Gemmatimonadota</taxon>
        <taxon>Gemmatimonadia</taxon>
        <taxon>Gemmatimonadales</taxon>
        <taxon>Gemmatimonadaceae</taxon>
        <taxon>Gemmatirosa</taxon>
    </lineage>
</organism>
<dbReference type="RefSeq" id="WP_025411018.1">
    <property type="nucleotide sequence ID" value="NZ_CP007128.1"/>
</dbReference>
<dbReference type="AlphaFoldDB" id="W0RGG0"/>
<sequence length="130" mass="13183">MLRVRPIQRLLPALAACALGSCKSSDTTTEEPEPLATVTVSPTALSLRVGDTASVTVTTTPALSTGRTVTWTSSRPSVATITSVAPLGGRVSVRAAAAGTASLDLTFTTPQQTATKSVFVIVTTATPTAP</sequence>
<dbReference type="InterPro" id="IPR003343">
    <property type="entry name" value="Big_2"/>
</dbReference>
<keyword evidence="3" id="KW-1185">Reference proteome</keyword>
<dbReference type="SMART" id="SM00635">
    <property type="entry name" value="BID_2"/>
    <property type="match status" value="1"/>
</dbReference>